<name>A0A1X6PKY3_PORUM</name>
<dbReference type="AlphaFoldDB" id="A0A1X6PKY3"/>
<evidence type="ECO:0000313" key="2">
    <source>
        <dbReference type="Proteomes" id="UP000218209"/>
    </source>
</evidence>
<accession>A0A1X6PKY3</accession>
<gene>
    <name evidence="1" type="ORF">BU14_0021s0041</name>
</gene>
<keyword evidence="2" id="KW-1185">Reference proteome</keyword>
<dbReference type="Proteomes" id="UP000218209">
    <property type="component" value="Unassembled WGS sequence"/>
</dbReference>
<sequence>MGARDAVCPSFVPFRRLCVESGAGTSLPPPIPPLKRAFFVTYLCLSLHWLAISCSLWPRSCVVVIQTSAGAVRGAGGEGLVEQWGGEVVGRRRGGDWMRRQEDVARRRVHHEMKLSSRGFSCPGRSGVGGEEGGVHAHPPLVLFRYGQCDGVQSAPARRQRSNPIRVPFVLIFCTSEPRHVRTLRDMHFCRLHLSAACATPWRRGSIGIM</sequence>
<evidence type="ECO:0000313" key="1">
    <source>
        <dbReference type="EMBL" id="OSX81436.1"/>
    </source>
</evidence>
<proteinExistence type="predicted"/>
<dbReference type="EMBL" id="KV918762">
    <property type="protein sequence ID" value="OSX81436.1"/>
    <property type="molecule type" value="Genomic_DNA"/>
</dbReference>
<reference evidence="1 2" key="1">
    <citation type="submission" date="2017-03" db="EMBL/GenBank/DDBJ databases">
        <title>WGS assembly of Porphyra umbilicalis.</title>
        <authorList>
            <person name="Brawley S.H."/>
            <person name="Blouin N.A."/>
            <person name="Ficko-Blean E."/>
            <person name="Wheeler G.L."/>
            <person name="Lohr M."/>
            <person name="Goodson H.V."/>
            <person name="Jenkins J.W."/>
            <person name="Blaby-Haas C.E."/>
            <person name="Helliwell K.E."/>
            <person name="Chan C."/>
            <person name="Marriage T."/>
            <person name="Bhattacharya D."/>
            <person name="Klein A.S."/>
            <person name="Badis Y."/>
            <person name="Brodie J."/>
            <person name="Cao Y."/>
            <person name="Collen J."/>
            <person name="Dittami S.M."/>
            <person name="Gachon C.M."/>
            <person name="Green B.R."/>
            <person name="Karpowicz S."/>
            <person name="Kim J.W."/>
            <person name="Kudahl U."/>
            <person name="Lin S."/>
            <person name="Michel G."/>
            <person name="Mittag M."/>
            <person name="Olson B.J."/>
            <person name="Pangilinan J."/>
            <person name="Peng Y."/>
            <person name="Qiu H."/>
            <person name="Shu S."/>
            <person name="Singer J.T."/>
            <person name="Smith A.G."/>
            <person name="Sprecher B.N."/>
            <person name="Wagner V."/>
            <person name="Wang W."/>
            <person name="Wang Z.-Y."/>
            <person name="Yan J."/>
            <person name="Yarish C."/>
            <person name="Zoeuner-Riek S."/>
            <person name="Zhuang Y."/>
            <person name="Zou Y."/>
            <person name="Lindquist E.A."/>
            <person name="Grimwood J."/>
            <person name="Barry K."/>
            <person name="Rokhsar D.S."/>
            <person name="Schmutz J."/>
            <person name="Stiller J.W."/>
            <person name="Grossman A.R."/>
            <person name="Prochnik S.E."/>
        </authorList>
    </citation>
    <scope>NUCLEOTIDE SEQUENCE [LARGE SCALE GENOMIC DNA]</scope>
    <source>
        <strain evidence="1">4086291</strain>
    </source>
</reference>
<protein>
    <submittedName>
        <fullName evidence="1">Uncharacterized protein</fullName>
    </submittedName>
</protein>
<organism evidence="1 2">
    <name type="scientific">Porphyra umbilicalis</name>
    <name type="common">Purple laver</name>
    <name type="synonym">Red alga</name>
    <dbReference type="NCBI Taxonomy" id="2786"/>
    <lineage>
        <taxon>Eukaryota</taxon>
        <taxon>Rhodophyta</taxon>
        <taxon>Bangiophyceae</taxon>
        <taxon>Bangiales</taxon>
        <taxon>Bangiaceae</taxon>
        <taxon>Porphyra</taxon>
    </lineage>
</organism>